<accession>A0A5N5FBE2</accession>
<reference evidence="1 2" key="3">
    <citation type="submission" date="2019-11" db="EMBL/GenBank/DDBJ databases">
        <title>A de novo genome assembly of a pear dwarfing rootstock.</title>
        <authorList>
            <person name="Wang F."/>
            <person name="Wang J."/>
            <person name="Li S."/>
            <person name="Zhang Y."/>
            <person name="Fang M."/>
            <person name="Ma L."/>
            <person name="Zhao Y."/>
            <person name="Jiang S."/>
        </authorList>
    </citation>
    <scope>NUCLEOTIDE SEQUENCE [LARGE SCALE GENOMIC DNA]</scope>
    <source>
        <strain evidence="1">S2</strain>
        <tissue evidence="1">Leaf</tissue>
    </source>
</reference>
<name>A0A5N5FBE2_9ROSA</name>
<proteinExistence type="predicted"/>
<gene>
    <name evidence="1" type="ORF">D8674_010424</name>
</gene>
<evidence type="ECO:0000313" key="2">
    <source>
        <dbReference type="Proteomes" id="UP000327157"/>
    </source>
</evidence>
<sequence>MGARAKNLDKRRRLLTGITVAVILFLAFAIGSPKADTARLLDKNGKFRRDQEVVSMLQLITHWYPLFLTSFSELQNEWRISSSIYTSPMYKRAMVLECTI</sequence>
<reference evidence="2" key="2">
    <citation type="submission" date="2019-10" db="EMBL/GenBank/DDBJ databases">
        <title>A de novo genome assembly of a pear dwarfing rootstock.</title>
        <authorList>
            <person name="Wang F."/>
            <person name="Wang J."/>
            <person name="Li S."/>
            <person name="Zhang Y."/>
            <person name="Fang M."/>
            <person name="Ma L."/>
            <person name="Zhao Y."/>
            <person name="Jiang S."/>
        </authorList>
    </citation>
    <scope>NUCLEOTIDE SEQUENCE [LARGE SCALE GENOMIC DNA]</scope>
</reference>
<protein>
    <submittedName>
        <fullName evidence="1">Guanylate-binding protein 3-like</fullName>
    </submittedName>
</protein>
<reference evidence="1 2" key="1">
    <citation type="submission" date="2019-09" db="EMBL/GenBank/DDBJ databases">
        <authorList>
            <person name="Ou C."/>
        </authorList>
    </citation>
    <scope>NUCLEOTIDE SEQUENCE [LARGE SCALE GENOMIC DNA]</scope>
    <source>
        <strain evidence="1">S2</strain>
        <tissue evidence="1">Leaf</tissue>
    </source>
</reference>
<comment type="caution">
    <text evidence="1">The sequence shown here is derived from an EMBL/GenBank/DDBJ whole genome shotgun (WGS) entry which is preliminary data.</text>
</comment>
<organism evidence="1 2">
    <name type="scientific">Pyrus ussuriensis x Pyrus communis</name>
    <dbReference type="NCBI Taxonomy" id="2448454"/>
    <lineage>
        <taxon>Eukaryota</taxon>
        <taxon>Viridiplantae</taxon>
        <taxon>Streptophyta</taxon>
        <taxon>Embryophyta</taxon>
        <taxon>Tracheophyta</taxon>
        <taxon>Spermatophyta</taxon>
        <taxon>Magnoliopsida</taxon>
        <taxon>eudicotyledons</taxon>
        <taxon>Gunneridae</taxon>
        <taxon>Pentapetalae</taxon>
        <taxon>rosids</taxon>
        <taxon>fabids</taxon>
        <taxon>Rosales</taxon>
        <taxon>Rosaceae</taxon>
        <taxon>Amygdaloideae</taxon>
        <taxon>Maleae</taxon>
        <taxon>Pyrus</taxon>
    </lineage>
</organism>
<dbReference type="AlphaFoldDB" id="A0A5N5FBE2"/>
<dbReference type="EMBL" id="SMOL01000753">
    <property type="protein sequence ID" value="KAB2600153.1"/>
    <property type="molecule type" value="Genomic_DNA"/>
</dbReference>
<evidence type="ECO:0000313" key="1">
    <source>
        <dbReference type="EMBL" id="KAB2600153.1"/>
    </source>
</evidence>
<keyword evidence="2" id="KW-1185">Reference proteome</keyword>
<dbReference type="Proteomes" id="UP000327157">
    <property type="component" value="Chromosome 13"/>
</dbReference>